<dbReference type="Pfam" id="PF16105">
    <property type="entry name" value="DUF4823"/>
    <property type="match status" value="1"/>
</dbReference>
<evidence type="ECO:0000313" key="2">
    <source>
        <dbReference type="EMBL" id="AIL60729.1"/>
    </source>
</evidence>
<protein>
    <submittedName>
        <fullName evidence="2">Lipoprotein</fullName>
    </submittedName>
</protein>
<dbReference type="RefSeq" id="WP_038608622.1">
    <property type="nucleotide sequence ID" value="NZ_CP009048.1"/>
</dbReference>
<reference evidence="2 3" key="1">
    <citation type="submission" date="2014-07" db="EMBL/GenBank/DDBJ databases">
        <authorList>
            <person name="Lee K."/>
            <person name="Lim J.Y."/>
            <person name="Hwang I."/>
        </authorList>
    </citation>
    <scope>NUCLEOTIDE SEQUENCE [LARGE SCALE GENOMIC DNA]</scope>
    <source>
        <strain evidence="2 3">KL28</strain>
    </source>
</reference>
<keyword evidence="1" id="KW-0732">Signal</keyword>
<evidence type="ECO:0000256" key="1">
    <source>
        <dbReference type="SAM" id="SignalP"/>
    </source>
</evidence>
<keyword evidence="2" id="KW-0449">Lipoprotein</keyword>
<dbReference type="EMBL" id="CP009048">
    <property type="protein sequence ID" value="AIL60729.1"/>
    <property type="molecule type" value="Genomic_DNA"/>
</dbReference>
<dbReference type="HOGENOM" id="CLU_1347980_0_0_6"/>
<dbReference type="KEGG" id="palk:PSAKL28_15030"/>
<evidence type="ECO:0000313" key="3">
    <source>
        <dbReference type="Proteomes" id="UP000028931"/>
    </source>
</evidence>
<dbReference type="AlphaFoldDB" id="A0A077FA86"/>
<dbReference type="Proteomes" id="UP000028931">
    <property type="component" value="Chromosome"/>
</dbReference>
<organism evidence="2 3">
    <name type="scientific">Pseudomonas alkylphenolica</name>
    <dbReference type="NCBI Taxonomy" id="237609"/>
    <lineage>
        <taxon>Bacteria</taxon>
        <taxon>Pseudomonadati</taxon>
        <taxon>Pseudomonadota</taxon>
        <taxon>Gammaproteobacteria</taxon>
        <taxon>Pseudomonadales</taxon>
        <taxon>Pseudomonadaceae</taxon>
        <taxon>Pseudomonas</taxon>
    </lineage>
</organism>
<feature type="signal peptide" evidence="1">
    <location>
        <begin position="1"/>
        <end position="21"/>
    </location>
</feature>
<sequence length="201" mass="22339">MRSLVLLLALMALGGCMNVSDMGEGVRYHMSDAGLLDHSDTRRSLSVRLQPDSFIYIGQGAFVPPGKGPYPRPNVVAEEAFKGFIEYFPMVRRAQGPLGLEQALVEARGVGAHYLLYARFARTDDRIGNGDEWYDEQAVDRLGIDTGVIQLMLIETNTRYLIDTTRINSRGGMLTFHDNTPEDLLGPPLEDYARSLLGMSR</sequence>
<dbReference type="PROSITE" id="PS51257">
    <property type="entry name" value="PROKAR_LIPOPROTEIN"/>
    <property type="match status" value="1"/>
</dbReference>
<proteinExistence type="predicted"/>
<gene>
    <name evidence="2" type="ORF">PSAKL28_15030</name>
</gene>
<name>A0A077FA86_9PSED</name>
<accession>A0A077FA86</accession>
<dbReference type="InterPro" id="IPR032248">
    <property type="entry name" value="DUF4823"/>
</dbReference>
<feature type="chain" id="PRO_5001718143" evidence="1">
    <location>
        <begin position="22"/>
        <end position="201"/>
    </location>
</feature>
<dbReference type="OrthoDB" id="6965567at2"/>